<evidence type="ECO:0000256" key="2">
    <source>
        <dbReference type="ARBA" id="ARBA00009759"/>
    </source>
</evidence>
<proteinExistence type="inferred from homology"/>
<evidence type="ECO:0000313" key="6">
    <source>
        <dbReference type="Proteomes" id="UP001501352"/>
    </source>
</evidence>
<comment type="caution">
    <text evidence="5">The sequence shown here is derived from an EMBL/GenBank/DDBJ whole genome shotgun (WGS) entry which is preliminary data.</text>
</comment>
<organism evidence="5 6">
    <name type="scientific">Brevundimonas kwangchunensis</name>
    <dbReference type="NCBI Taxonomy" id="322163"/>
    <lineage>
        <taxon>Bacteria</taxon>
        <taxon>Pseudomonadati</taxon>
        <taxon>Pseudomonadota</taxon>
        <taxon>Alphaproteobacteria</taxon>
        <taxon>Caulobacterales</taxon>
        <taxon>Caulobacteraceae</taxon>
        <taxon>Brevundimonas</taxon>
    </lineage>
</organism>
<evidence type="ECO:0000256" key="4">
    <source>
        <dbReference type="NCBIfam" id="TIGR02067"/>
    </source>
</evidence>
<reference evidence="5 6" key="1">
    <citation type="journal article" date="2019" name="Int. J. Syst. Evol. Microbiol.">
        <title>The Global Catalogue of Microorganisms (GCM) 10K type strain sequencing project: providing services to taxonomists for standard genome sequencing and annotation.</title>
        <authorList>
            <consortium name="The Broad Institute Genomics Platform"/>
            <consortium name="The Broad Institute Genome Sequencing Center for Infectious Disease"/>
            <person name="Wu L."/>
            <person name="Ma J."/>
        </authorList>
    </citation>
    <scope>NUCLEOTIDE SEQUENCE [LARGE SCALE GENOMIC DNA]</scope>
    <source>
        <strain evidence="5 6">JCM 12928</strain>
    </source>
</reference>
<gene>
    <name evidence="5" type="primary">hisN</name>
    <name evidence="5" type="ORF">GCM10009422_04150</name>
</gene>
<comment type="cofactor">
    <cofactor evidence="1">
        <name>Mg(2+)</name>
        <dbReference type="ChEBI" id="CHEBI:18420"/>
    </cofactor>
</comment>
<dbReference type="CDD" id="cd01641">
    <property type="entry name" value="Bacterial_IMPase_like_1"/>
    <property type="match status" value="1"/>
</dbReference>
<dbReference type="InterPro" id="IPR000760">
    <property type="entry name" value="Inositol_monophosphatase-like"/>
</dbReference>
<dbReference type="Gene3D" id="3.40.190.80">
    <property type="match status" value="1"/>
</dbReference>
<evidence type="ECO:0000256" key="1">
    <source>
        <dbReference type="ARBA" id="ARBA00001946"/>
    </source>
</evidence>
<protein>
    <recommendedName>
        <fullName evidence="4">Histidinol-phosphatase</fullName>
        <ecNumber evidence="4">3.1.3.15</ecNumber>
    </recommendedName>
</protein>
<sequence>MSIPPVMTEFERFIVELTSAAAEVTLPFFRSDIGHVDKGGAAGFDPVTEADKQAEAAIRKVIAARYPDHGVIGEEYGEDRPDTEFVWVLDPVDGTRAFIAGLPLWTTLIGLRHNGRPVVGAIAQPYLDEVFVGGPSGGQLISRGGSRPLKTRPIETLNDAIIATTDPAIFTGSELGAWTQVRAAARLARLGCDAYAYAMLADGRIDLVAESGLKVWDWSALVPVIEAAGGEVTNWRGETPDGSGQILAVGDARIRDQALVTLKRAAL</sequence>
<dbReference type="PANTHER" id="PTHR20854">
    <property type="entry name" value="INOSITOL MONOPHOSPHATASE"/>
    <property type="match status" value="1"/>
</dbReference>
<name>A0ABN1GIP7_9CAUL</name>
<dbReference type="PRINTS" id="PR00377">
    <property type="entry name" value="IMPHPHTASES"/>
</dbReference>
<dbReference type="SUPFAM" id="SSF56655">
    <property type="entry name" value="Carbohydrate phosphatase"/>
    <property type="match status" value="1"/>
</dbReference>
<dbReference type="EMBL" id="BAAAGA010000001">
    <property type="protein sequence ID" value="GAA0612376.1"/>
    <property type="molecule type" value="Genomic_DNA"/>
</dbReference>
<keyword evidence="3" id="KW-0378">Hydrolase</keyword>
<accession>A0ABN1GIP7</accession>
<dbReference type="Gene3D" id="3.30.540.10">
    <property type="entry name" value="Fructose-1,6-Bisphosphatase, subunit A, domain 1"/>
    <property type="match status" value="1"/>
</dbReference>
<dbReference type="NCBIfam" id="TIGR02067">
    <property type="entry name" value="his_9_HisN"/>
    <property type="match status" value="1"/>
</dbReference>
<comment type="similarity">
    <text evidence="2">Belongs to the inositol monophosphatase superfamily.</text>
</comment>
<dbReference type="Proteomes" id="UP001501352">
    <property type="component" value="Unassembled WGS sequence"/>
</dbReference>
<dbReference type="EC" id="3.1.3.15" evidence="4"/>
<dbReference type="InterPro" id="IPR011809">
    <property type="entry name" value="His_9_proposed"/>
</dbReference>
<evidence type="ECO:0000313" key="5">
    <source>
        <dbReference type="EMBL" id="GAA0612376.1"/>
    </source>
</evidence>
<keyword evidence="6" id="KW-1185">Reference proteome</keyword>
<dbReference type="Pfam" id="PF00459">
    <property type="entry name" value="Inositol_P"/>
    <property type="match status" value="1"/>
</dbReference>
<dbReference type="PANTHER" id="PTHR20854:SF4">
    <property type="entry name" value="INOSITOL-1-MONOPHOSPHATASE-RELATED"/>
    <property type="match status" value="1"/>
</dbReference>
<evidence type="ECO:0000256" key="3">
    <source>
        <dbReference type="ARBA" id="ARBA00022801"/>
    </source>
</evidence>